<feature type="domain" description="MHD" evidence="5">
    <location>
        <begin position="177"/>
        <end position="446"/>
    </location>
</feature>
<dbReference type="InterPro" id="IPR050431">
    <property type="entry name" value="Adaptor_comp_med_subunit"/>
</dbReference>
<sequence>MTISCFFVISGSGDRLLLRSLRRDNAESAAEEFYSAVTDRGKEARPVFKVGDVVYYHVRRAGLYFVATTAFAVPPAFVLELINRIIGVFKDFCGILSEESLRHNFVLAYELLDELLDFGYVQCTNTSQLKQKVCNTAVIPSTYARPLAALRLRAAANPRTVPSVVSQRPITGDPVRANEIFFDVLEKLSAVLGPNDTYKSVTIEGQIQVKSFLRGTPTVRLALNEGIVINNRRGKVPNVPVLDFCNFHHCVDTGEFEKARVLSFSPSEGEFTLMSYRISGSAVLPFKVKVGLETTSDSVGGGREWLQCKQASMTVNIFSSIPQHLEARVRVNCPLPKCTTAATLSAIPPEYGQSAEYRGKEQLICWDIRRFRIVVLLVPRALEYVCERRQLHFDRHGGVPHGLGPPGAEVGAVVAPLRLAAEHVDGGGPVPLSRVVGGPVVVLGVEARVDFRRLRRQARLPTAFAGGALHVVLLGEGDLPACERQ</sequence>
<dbReference type="GO" id="GO:0006886">
    <property type="term" value="P:intracellular protein transport"/>
    <property type="evidence" value="ECO:0007669"/>
    <property type="project" value="InterPro"/>
</dbReference>
<dbReference type="EMBL" id="BPLF01000002">
    <property type="protein sequence ID" value="GIX63632.1"/>
    <property type="molecule type" value="Genomic_DNA"/>
</dbReference>
<dbReference type="InterPro" id="IPR022775">
    <property type="entry name" value="AP_mu_sigma_su"/>
</dbReference>
<dbReference type="InterPro" id="IPR001392">
    <property type="entry name" value="Clathrin_mu"/>
</dbReference>
<dbReference type="GO" id="GO:0016192">
    <property type="term" value="P:vesicle-mediated transport"/>
    <property type="evidence" value="ECO:0007669"/>
    <property type="project" value="InterPro"/>
</dbReference>
<dbReference type="Pfam" id="PF00928">
    <property type="entry name" value="Adap_comp_sub"/>
    <property type="match status" value="1"/>
</dbReference>
<dbReference type="FunFam" id="3.30.450.60:FF:000002">
    <property type="entry name" value="AP-2 complex subunit mu, putative"/>
    <property type="match status" value="1"/>
</dbReference>
<protein>
    <submittedName>
        <fullName evidence="6">AP-4 complex subunit mu-1</fullName>
    </submittedName>
</protein>
<comment type="caution">
    <text evidence="6">The sequence shown here is derived from an EMBL/GenBank/DDBJ whole genome shotgun (WGS) entry which is preliminary data.</text>
</comment>
<keyword evidence="2" id="KW-0813">Transport</keyword>
<dbReference type="AlphaFoldDB" id="A0AAV4LV00"/>
<comment type="subcellular location">
    <subcellularLocation>
        <location evidence="1">Endomembrane system</location>
    </subcellularLocation>
</comment>
<dbReference type="GO" id="GO:0030131">
    <property type="term" value="C:clathrin adaptor complex"/>
    <property type="evidence" value="ECO:0007669"/>
    <property type="project" value="InterPro"/>
</dbReference>
<dbReference type="Pfam" id="PF01217">
    <property type="entry name" value="Clat_adaptor_s"/>
    <property type="match status" value="1"/>
</dbReference>
<evidence type="ECO:0000256" key="2">
    <source>
        <dbReference type="ARBA" id="ARBA00022448"/>
    </source>
</evidence>
<dbReference type="Gene3D" id="3.30.450.60">
    <property type="match status" value="1"/>
</dbReference>
<evidence type="ECO:0000313" key="7">
    <source>
        <dbReference type="Proteomes" id="UP001497744"/>
    </source>
</evidence>
<dbReference type="PROSITE" id="PS51072">
    <property type="entry name" value="MHD"/>
    <property type="match status" value="1"/>
</dbReference>
<dbReference type="SUPFAM" id="SSF49447">
    <property type="entry name" value="Second domain of Mu2 adaptin subunit (ap50) of ap2 adaptor"/>
    <property type="match status" value="1"/>
</dbReference>
<evidence type="ECO:0000256" key="3">
    <source>
        <dbReference type="ARBA" id="ARBA00022927"/>
    </source>
</evidence>
<dbReference type="GeneID" id="94195113"/>
<dbReference type="InterPro" id="IPR011012">
    <property type="entry name" value="Longin-like_dom_sf"/>
</dbReference>
<keyword evidence="3" id="KW-0653">Protein transport</keyword>
<organism evidence="6 7">
    <name type="scientific">Babesia caballi</name>
    <dbReference type="NCBI Taxonomy" id="5871"/>
    <lineage>
        <taxon>Eukaryota</taxon>
        <taxon>Sar</taxon>
        <taxon>Alveolata</taxon>
        <taxon>Apicomplexa</taxon>
        <taxon>Aconoidasida</taxon>
        <taxon>Piroplasmida</taxon>
        <taxon>Babesiidae</taxon>
        <taxon>Babesia</taxon>
    </lineage>
</organism>
<keyword evidence="7" id="KW-1185">Reference proteome</keyword>
<dbReference type="PRINTS" id="PR00314">
    <property type="entry name" value="CLATHRINADPT"/>
</dbReference>
<evidence type="ECO:0000256" key="4">
    <source>
        <dbReference type="ARBA" id="ARBA00023136"/>
    </source>
</evidence>
<name>A0AAV4LV00_BABCB</name>
<dbReference type="RefSeq" id="XP_067715701.1">
    <property type="nucleotide sequence ID" value="XM_067859600.1"/>
</dbReference>
<dbReference type="InterPro" id="IPR036168">
    <property type="entry name" value="AP2_Mu_C_sf"/>
</dbReference>
<accession>A0AAV4LV00</accession>
<dbReference type="SUPFAM" id="SSF64356">
    <property type="entry name" value="SNARE-like"/>
    <property type="match status" value="1"/>
</dbReference>
<proteinExistence type="predicted"/>
<gene>
    <name evidence="6" type="ORF">BcabD6B2_30670</name>
</gene>
<dbReference type="Proteomes" id="UP001497744">
    <property type="component" value="Unassembled WGS sequence"/>
</dbReference>
<evidence type="ECO:0000259" key="5">
    <source>
        <dbReference type="PROSITE" id="PS51072"/>
    </source>
</evidence>
<dbReference type="GO" id="GO:0012505">
    <property type="term" value="C:endomembrane system"/>
    <property type="evidence" value="ECO:0007669"/>
    <property type="project" value="UniProtKB-SubCell"/>
</dbReference>
<keyword evidence="4" id="KW-0472">Membrane</keyword>
<dbReference type="PANTHER" id="PTHR10529">
    <property type="entry name" value="AP COMPLEX SUBUNIT MU"/>
    <property type="match status" value="1"/>
</dbReference>
<evidence type="ECO:0000256" key="1">
    <source>
        <dbReference type="ARBA" id="ARBA00004308"/>
    </source>
</evidence>
<dbReference type="Gene3D" id="2.60.40.1170">
    <property type="entry name" value="Mu homology domain, subdomain B"/>
    <property type="match status" value="1"/>
</dbReference>
<reference evidence="6 7" key="1">
    <citation type="submission" date="2021-06" db="EMBL/GenBank/DDBJ databases">
        <title>Genome sequence of Babesia caballi.</title>
        <authorList>
            <person name="Yamagishi J."/>
            <person name="Kidaka T."/>
            <person name="Ochi A."/>
        </authorList>
    </citation>
    <scope>NUCLEOTIDE SEQUENCE [LARGE SCALE GENOMIC DNA]</scope>
    <source>
        <strain evidence="6">USDA-D6B2</strain>
    </source>
</reference>
<evidence type="ECO:0000313" key="6">
    <source>
        <dbReference type="EMBL" id="GIX63632.1"/>
    </source>
</evidence>
<dbReference type="InterPro" id="IPR028565">
    <property type="entry name" value="MHD"/>
</dbReference>